<organism evidence="1 2">
    <name type="scientific">Adiantum capillus-veneris</name>
    <name type="common">Maidenhair fern</name>
    <dbReference type="NCBI Taxonomy" id="13818"/>
    <lineage>
        <taxon>Eukaryota</taxon>
        <taxon>Viridiplantae</taxon>
        <taxon>Streptophyta</taxon>
        <taxon>Embryophyta</taxon>
        <taxon>Tracheophyta</taxon>
        <taxon>Polypodiopsida</taxon>
        <taxon>Polypodiidae</taxon>
        <taxon>Polypodiales</taxon>
        <taxon>Pteridineae</taxon>
        <taxon>Pteridaceae</taxon>
        <taxon>Vittarioideae</taxon>
        <taxon>Adiantum</taxon>
    </lineage>
</organism>
<dbReference type="Proteomes" id="UP000886520">
    <property type="component" value="Chromosome 25"/>
</dbReference>
<protein>
    <submittedName>
        <fullName evidence="1">Uncharacterized protein</fullName>
    </submittedName>
</protein>
<accession>A0A9D4U194</accession>
<evidence type="ECO:0000313" key="1">
    <source>
        <dbReference type="EMBL" id="KAI5059659.1"/>
    </source>
</evidence>
<sequence>MLPKPLLEEQQAAVTLRDLMAAGYALDEAKEAVGFSLDALKTEMSAAGEEAAKETKLELFTFDVKETAKTSSQLEQSEGLLKTQENPIIIDPIQATAQNE</sequence>
<keyword evidence="2" id="KW-1185">Reference proteome</keyword>
<dbReference type="AlphaFoldDB" id="A0A9D4U194"/>
<proteinExistence type="predicted"/>
<name>A0A9D4U194_ADICA</name>
<evidence type="ECO:0000313" key="2">
    <source>
        <dbReference type="Proteomes" id="UP000886520"/>
    </source>
</evidence>
<reference evidence="1" key="1">
    <citation type="submission" date="2021-01" db="EMBL/GenBank/DDBJ databases">
        <title>Adiantum capillus-veneris genome.</title>
        <authorList>
            <person name="Fang Y."/>
            <person name="Liao Q."/>
        </authorList>
    </citation>
    <scope>NUCLEOTIDE SEQUENCE</scope>
    <source>
        <strain evidence="1">H3</strain>
        <tissue evidence="1">Leaf</tissue>
    </source>
</reference>
<gene>
    <name evidence="1" type="ORF">GOP47_0025978</name>
</gene>
<dbReference type="EMBL" id="JABFUD020000025">
    <property type="protein sequence ID" value="KAI5059659.1"/>
    <property type="molecule type" value="Genomic_DNA"/>
</dbReference>
<comment type="caution">
    <text evidence="1">The sequence shown here is derived from an EMBL/GenBank/DDBJ whole genome shotgun (WGS) entry which is preliminary data.</text>
</comment>